<proteinExistence type="predicted"/>
<name>A0A9K3Q5J3_9STRA</name>
<evidence type="ECO:0000259" key="7">
    <source>
        <dbReference type="PROSITE" id="PS50089"/>
    </source>
</evidence>
<dbReference type="PANTHER" id="PTHR45931:SF3">
    <property type="entry name" value="RING ZINC FINGER-CONTAINING PROTEIN"/>
    <property type="match status" value="1"/>
</dbReference>
<dbReference type="GO" id="GO:0008270">
    <property type="term" value="F:zinc ion binding"/>
    <property type="evidence" value="ECO:0007669"/>
    <property type="project" value="UniProtKB-KW"/>
</dbReference>
<gene>
    <name evidence="8" type="ORF">IV203_019695</name>
</gene>
<feature type="domain" description="RING-type" evidence="7">
    <location>
        <begin position="304"/>
        <end position="346"/>
    </location>
</feature>
<dbReference type="AlphaFoldDB" id="A0A9K3Q5J3"/>
<dbReference type="OrthoDB" id="272091at2759"/>
<feature type="transmembrane region" description="Helical" evidence="6">
    <location>
        <begin position="12"/>
        <end position="32"/>
    </location>
</feature>
<sequence>MINFRLSTLTRTWLSLVILLWIPRFVVSTVVLPEYDKSFTSMPALFGGELRYNDPPVMAHLTYIRDWPLLCPRDEDEFEDNINKQDGNSSSFPQQHVPLQVPKDGLPVALLVERGQCTFFQKAMAAQQYLNGVVQYLVVYDNEMSSDLVPMSSEYHTNMTLVFVTKHSGEEMKDLILTKMWGGVPYDPVSSGILIELDGRSPIVGPPLADLNVAAYFLAAMSGFLAFLIFFGCILICAQLGFITAQPDERGRIILFAGGPGSRNLAVRMIRKNLLTRDQVLSLEEEEFVKQSEGENENEEACCCAICLDEFESKEKVRILPCKHRFHEDCLVPWLTERHSSCPLCKLDVLQHVLEKTGSKDSAVDKPDTLQPVEPISQELPSVSPRPRSVSPFWHRVRMFRGWTLVTEADHNLQLTQSVDEEDREASISEIEMESRVSVQTGVAPQDL</sequence>
<evidence type="ECO:0000256" key="4">
    <source>
        <dbReference type="PROSITE-ProRule" id="PRU00175"/>
    </source>
</evidence>
<dbReference type="InterPro" id="IPR001841">
    <property type="entry name" value="Znf_RING"/>
</dbReference>
<dbReference type="PROSITE" id="PS50089">
    <property type="entry name" value="ZF_RING_2"/>
    <property type="match status" value="1"/>
</dbReference>
<dbReference type="SMART" id="SM00184">
    <property type="entry name" value="RING"/>
    <property type="match status" value="1"/>
</dbReference>
<accession>A0A9K3Q5J3</accession>
<evidence type="ECO:0000256" key="2">
    <source>
        <dbReference type="ARBA" id="ARBA00022771"/>
    </source>
</evidence>
<keyword evidence="2 4" id="KW-0863">Zinc-finger</keyword>
<keyword evidence="9" id="KW-1185">Reference proteome</keyword>
<dbReference type="Pfam" id="PF17123">
    <property type="entry name" value="zf-RING_11"/>
    <property type="match status" value="1"/>
</dbReference>
<dbReference type="CDD" id="cd16454">
    <property type="entry name" value="RING-H2_PA-TM-RING"/>
    <property type="match status" value="1"/>
</dbReference>
<dbReference type="PANTHER" id="PTHR45931">
    <property type="entry name" value="SI:CH211-59O9.10"/>
    <property type="match status" value="1"/>
</dbReference>
<feature type="region of interest" description="Disordered" evidence="5">
    <location>
        <begin position="420"/>
        <end position="448"/>
    </location>
</feature>
<comment type="caution">
    <text evidence="8">The sequence shown here is derived from an EMBL/GenBank/DDBJ whole genome shotgun (WGS) entry which is preliminary data.</text>
</comment>
<keyword evidence="1" id="KW-0479">Metal-binding</keyword>
<dbReference type="SMART" id="SM00744">
    <property type="entry name" value="RINGv"/>
    <property type="match status" value="1"/>
</dbReference>
<dbReference type="Proteomes" id="UP000693970">
    <property type="component" value="Unassembled WGS sequence"/>
</dbReference>
<keyword evidence="6" id="KW-0472">Membrane</keyword>
<evidence type="ECO:0000256" key="3">
    <source>
        <dbReference type="ARBA" id="ARBA00022833"/>
    </source>
</evidence>
<evidence type="ECO:0000313" key="8">
    <source>
        <dbReference type="EMBL" id="KAG7371125.1"/>
    </source>
</evidence>
<dbReference type="GO" id="GO:0006511">
    <property type="term" value="P:ubiquitin-dependent protein catabolic process"/>
    <property type="evidence" value="ECO:0007669"/>
    <property type="project" value="TreeGrafter"/>
</dbReference>
<keyword evidence="3" id="KW-0862">Zinc</keyword>
<evidence type="ECO:0000256" key="5">
    <source>
        <dbReference type="SAM" id="MobiDB-lite"/>
    </source>
</evidence>
<feature type="region of interest" description="Disordered" evidence="5">
    <location>
        <begin position="360"/>
        <end position="384"/>
    </location>
</feature>
<reference evidence="8" key="1">
    <citation type="journal article" date="2021" name="Sci. Rep.">
        <title>Diploid genomic architecture of Nitzschia inconspicua, an elite biomass production diatom.</title>
        <authorList>
            <person name="Oliver A."/>
            <person name="Podell S."/>
            <person name="Pinowska A."/>
            <person name="Traller J.C."/>
            <person name="Smith S.R."/>
            <person name="McClure R."/>
            <person name="Beliaev A."/>
            <person name="Bohutskyi P."/>
            <person name="Hill E.A."/>
            <person name="Rabines A."/>
            <person name="Zheng H."/>
            <person name="Allen L.Z."/>
            <person name="Kuo A."/>
            <person name="Grigoriev I.V."/>
            <person name="Allen A.E."/>
            <person name="Hazlebeck D."/>
            <person name="Allen E.E."/>
        </authorList>
    </citation>
    <scope>NUCLEOTIDE SEQUENCE</scope>
    <source>
        <strain evidence="8">Hildebrandi</strain>
    </source>
</reference>
<evidence type="ECO:0000256" key="1">
    <source>
        <dbReference type="ARBA" id="ARBA00022723"/>
    </source>
</evidence>
<protein>
    <submittedName>
        <fullName evidence="8">Ring-like zinc finger domain containing protein</fullName>
    </submittedName>
</protein>
<dbReference type="InterPro" id="IPR051834">
    <property type="entry name" value="RING_finger_E3_ligase"/>
</dbReference>
<reference evidence="8" key="2">
    <citation type="submission" date="2021-04" db="EMBL/GenBank/DDBJ databases">
        <authorList>
            <person name="Podell S."/>
        </authorList>
    </citation>
    <scope>NUCLEOTIDE SEQUENCE</scope>
    <source>
        <strain evidence="8">Hildebrandi</strain>
    </source>
</reference>
<evidence type="ECO:0000313" key="9">
    <source>
        <dbReference type="Proteomes" id="UP000693970"/>
    </source>
</evidence>
<feature type="transmembrane region" description="Helical" evidence="6">
    <location>
        <begin position="214"/>
        <end position="243"/>
    </location>
</feature>
<dbReference type="EMBL" id="JAGRRH010000004">
    <property type="protein sequence ID" value="KAG7371125.1"/>
    <property type="molecule type" value="Genomic_DNA"/>
</dbReference>
<keyword evidence="6" id="KW-1133">Transmembrane helix</keyword>
<dbReference type="GO" id="GO:0005634">
    <property type="term" value="C:nucleus"/>
    <property type="evidence" value="ECO:0007669"/>
    <property type="project" value="TreeGrafter"/>
</dbReference>
<keyword evidence="6" id="KW-0812">Transmembrane</keyword>
<dbReference type="GO" id="GO:0061630">
    <property type="term" value="F:ubiquitin protein ligase activity"/>
    <property type="evidence" value="ECO:0007669"/>
    <property type="project" value="TreeGrafter"/>
</dbReference>
<dbReference type="InterPro" id="IPR011016">
    <property type="entry name" value="Znf_RING-CH"/>
</dbReference>
<organism evidence="8 9">
    <name type="scientific">Nitzschia inconspicua</name>
    <dbReference type="NCBI Taxonomy" id="303405"/>
    <lineage>
        <taxon>Eukaryota</taxon>
        <taxon>Sar</taxon>
        <taxon>Stramenopiles</taxon>
        <taxon>Ochrophyta</taxon>
        <taxon>Bacillariophyta</taxon>
        <taxon>Bacillariophyceae</taxon>
        <taxon>Bacillariophycidae</taxon>
        <taxon>Bacillariales</taxon>
        <taxon>Bacillariaceae</taxon>
        <taxon>Nitzschia</taxon>
    </lineage>
</organism>
<evidence type="ECO:0000256" key="6">
    <source>
        <dbReference type="SAM" id="Phobius"/>
    </source>
</evidence>
<feature type="compositionally biased region" description="Polar residues" evidence="5">
    <location>
        <begin position="437"/>
        <end position="448"/>
    </location>
</feature>